<dbReference type="GO" id="GO:0015254">
    <property type="term" value="F:glycerol channel activity"/>
    <property type="evidence" value="ECO:0007669"/>
    <property type="project" value="TreeGrafter"/>
</dbReference>
<dbReference type="GO" id="GO:0015250">
    <property type="term" value="F:water channel activity"/>
    <property type="evidence" value="ECO:0007669"/>
    <property type="project" value="TreeGrafter"/>
</dbReference>
<comment type="similarity">
    <text evidence="2 7">Belongs to the MIP/aquaporin (TC 1.A.8) family.</text>
</comment>
<evidence type="ECO:0000256" key="1">
    <source>
        <dbReference type="ARBA" id="ARBA00004141"/>
    </source>
</evidence>
<evidence type="ECO:0000256" key="6">
    <source>
        <dbReference type="ARBA" id="ARBA00023136"/>
    </source>
</evidence>
<proteinExistence type="inferred from homology"/>
<evidence type="ECO:0008006" key="11">
    <source>
        <dbReference type="Google" id="ProtNLM"/>
    </source>
</evidence>
<feature type="transmembrane region" description="Helical" evidence="8">
    <location>
        <begin position="275"/>
        <end position="298"/>
    </location>
</feature>
<accession>A0AAD5QBY1</accession>
<dbReference type="AlphaFoldDB" id="A0AAD5QBY1"/>
<dbReference type="EMBL" id="JAKCXM010000081">
    <property type="protein sequence ID" value="KAJ0403462.1"/>
    <property type="molecule type" value="Genomic_DNA"/>
</dbReference>
<dbReference type="InterPro" id="IPR000425">
    <property type="entry name" value="MIP"/>
</dbReference>
<comment type="caution">
    <text evidence="9">The sequence shown here is derived from an EMBL/GenBank/DDBJ whole genome shotgun (WGS) entry which is preliminary data.</text>
</comment>
<protein>
    <recommendedName>
        <fullName evidence="11">Aquaporin</fullName>
    </recommendedName>
</protein>
<dbReference type="GO" id="GO:0005886">
    <property type="term" value="C:plasma membrane"/>
    <property type="evidence" value="ECO:0007669"/>
    <property type="project" value="TreeGrafter"/>
</dbReference>
<evidence type="ECO:0000256" key="7">
    <source>
        <dbReference type="RuleBase" id="RU000477"/>
    </source>
</evidence>
<dbReference type="NCBIfam" id="TIGR00861">
    <property type="entry name" value="MIP"/>
    <property type="match status" value="1"/>
</dbReference>
<keyword evidence="3 7" id="KW-0813">Transport</keyword>
<feature type="transmembrane region" description="Helical" evidence="8">
    <location>
        <begin position="226"/>
        <end position="248"/>
    </location>
</feature>
<evidence type="ECO:0000256" key="4">
    <source>
        <dbReference type="ARBA" id="ARBA00022692"/>
    </source>
</evidence>
<dbReference type="SUPFAM" id="SSF81338">
    <property type="entry name" value="Aquaporin-like"/>
    <property type="match status" value="1"/>
</dbReference>
<feature type="transmembrane region" description="Helical" evidence="8">
    <location>
        <begin position="194"/>
        <end position="214"/>
    </location>
</feature>
<gene>
    <name evidence="9" type="ORF">P43SY_001570</name>
</gene>
<dbReference type="CDD" id="cd00333">
    <property type="entry name" value="MIP"/>
    <property type="match status" value="1"/>
</dbReference>
<reference evidence="9" key="1">
    <citation type="submission" date="2021-12" db="EMBL/GenBank/DDBJ databases">
        <title>Prjna785345.</title>
        <authorList>
            <person name="Rujirawat T."/>
            <person name="Krajaejun T."/>
        </authorList>
    </citation>
    <scope>NUCLEOTIDE SEQUENCE</scope>
    <source>
        <strain evidence="9">Pi057C3</strain>
    </source>
</reference>
<keyword evidence="5 8" id="KW-1133">Transmembrane helix</keyword>
<dbReference type="InterPro" id="IPR050363">
    <property type="entry name" value="MIP/Aquaporin"/>
</dbReference>
<name>A0AAD5QBY1_PYTIN</name>
<evidence type="ECO:0000256" key="3">
    <source>
        <dbReference type="ARBA" id="ARBA00022448"/>
    </source>
</evidence>
<comment type="subcellular location">
    <subcellularLocation>
        <location evidence="1">Membrane</location>
        <topology evidence="1">Multi-pass membrane protein</topology>
    </subcellularLocation>
</comment>
<dbReference type="Pfam" id="PF00230">
    <property type="entry name" value="MIP"/>
    <property type="match status" value="1"/>
</dbReference>
<feature type="transmembrane region" description="Helical" evidence="8">
    <location>
        <begin position="144"/>
        <end position="163"/>
    </location>
</feature>
<evidence type="ECO:0000313" key="9">
    <source>
        <dbReference type="EMBL" id="KAJ0403462.1"/>
    </source>
</evidence>
<keyword evidence="6 8" id="KW-0472">Membrane</keyword>
<organism evidence="9 10">
    <name type="scientific">Pythium insidiosum</name>
    <name type="common">Pythiosis disease agent</name>
    <dbReference type="NCBI Taxonomy" id="114742"/>
    <lineage>
        <taxon>Eukaryota</taxon>
        <taxon>Sar</taxon>
        <taxon>Stramenopiles</taxon>
        <taxon>Oomycota</taxon>
        <taxon>Peronosporomycetes</taxon>
        <taxon>Pythiales</taxon>
        <taxon>Pythiaceae</taxon>
        <taxon>Pythium</taxon>
    </lineage>
</organism>
<sequence length="304" mass="33414">MAPDHHTKANCADSDTTVSAINDSMLDITVDKPEQGYVGLEDSPLADLEMPRRRFVVRHTFMRECMAEFFGNFVMACIGLGVNNEVSLSNETKGNWLSINICWGIAVMLGVHCAEGVSGSHLNSAVTLAMATFKGFPWRKVPGYIAAQLLGCFTATVVVYSLYYEKLNLVDPDRMTTQGNFVTFPNDDVGNLTALYNEFVATAMFVIGLFCIMDKRNRPASNSARPLHFMLLLWAIGMAFGFNSGYAINPTRDLAPRVFIAMAGWGSKVFSARNYYFWIPIVGPSLGGVFGGALYEAFVGNHHP</sequence>
<keyword evidence="10" id="KW-1185">Reference proteome</keyword>
<evidence type="ECO:0000256" key="2">
    <source>
        <dbReference type="ARBA" id="ARBA00006175"/>
    </source>
</evidence>
<evidence type="ECO:0000313" key="10">
    <source>
        <dbReference type="Proteomes" id="UP001209570"/>
    </source>
</evidence>
<keyword evidence="4 7" id="KW-0812">Transmembrane</keyword>
<dbReference type="PANTHER" id="PTHR43829">
    <property type="entry name" value="AQUAPORIN OR AQUAGLYCEROPORIN RELATED"/>
    <property type="match status" value="1"/>
</dbReference>
<dbReference type="InterPro" id="IPR023271">
    <property type="entry name" value="Aquaporin-like"/>
</dbReference>
<dbReference type="Proteomes" id="UP001209570">
    <property type="component" value="Unassembled WGS sequence"/>
</dbReference>
<dbReference type="PANTHER" id="PTHR43829:SF9">
    <property type="entry name" value="AQUAPORIN-9"/>
    <property type="match status" value="1"/>
</dbReference>
<evidence type="ECO:0000256" key="8">
    <source>
        <dbReference type="SAM" id="Phobius"/>
    </source>
</evidence>
<evidence type="ECO:0000256" key="5">
    <source>
        <dbReference type="ARBA" id="ARBA00022989"/>
    </source>
</evidence>
<dbReference type="Gene3D" id="1.20.1080.10">
    <property type="entry name" value="Glycerol uptake facilitator protein"/>
    <property type="match status" value="1"/>
</dbReference>
<dbReference type="PRINTS" id="PR00783">
    <property type="entry name" value="MINTRINSICP"/>
</dbReference>